<dbReference type="Proteomes" id="UP001058124">
    <property type="component" value="Unassembled WGS sequence"/>
</dbReference>
<accession>A0AAV5MYY1</accession>
<dbReference type="Gene3D" id="6.20.450.20">
    <property type="match status" value="1"/>
</dbReference>
<dbReference type="AlphaFoldDB" id="A0AAV5MYY1"/>
<keyword evidence="2" id="KW-1185">Reference proteome</keyword>
<sequence length="157" mass="16999">MQSATIGQKVIDQKVIDQKALTNLLASGAVTAVRIVGVSGRWNVAIKVGDGSELFLVSQRSKQGEARVFRNLDTVVAFLFDMGISTMNISVMDSSISKSTRPDRSAAMKRVHEAAAYDRWFREQVAAAQNSARPALTLEQSNASLAARKAAKINSMK</sequence>
<reference evidence="1" key="1">
    <citation type="submission" date="2022-06" db="EMBL/GenBank/DDBJ databases">
        <title>Draft genome sequences of Leminorella grimontii str. JCM5902.</title>
        <authorList>
            <person name="Wakabayashi Y."/>
            <person name="Kojima K."/>
        </authorList>
    </citation>
    <scope>NUCLEOTIDE SEQUENCE</scope>
    <source>
        <strain evidence="1">JCM 5902</strain>
    </source>
</reference>
<protein>
    <submittedName>
        <fullName evidence="1">Uncharacterized protein</fullName>
    </submittedName>
</protein>
<dbReference type="RefSeq" id="WP_051155620.1">
    <property type="nucleotide sequence ID" value="NZ_BRLH01000002.1"/>
</dbReference>
<organism evidence="1 2">
    <name type="scientific">Leminorella grimontii</name>
    <dbReference type="NCBI Taxonomy" id="82981"/>
    <lineage>
        <taxon>Bacteria</taxon>
        <taxon>Pseudomonadati</taxon>
        <taxon>Pseudomonadota</taxon>
        <taxon>Gammaproteobacteria</taxon>
        <taxon>Enterobacterales</taxon>
        <taxon>Budviciaceae</taxon>
        <taxon>Leminorella</taxon>
    </lineage>
</organism>
<proteinExistence type="predicted"/>
<evidence type="ECO:0000313" key="1">
    <source>
        <dbReference type="EMBL" id="GKX55048.1"/>
    </source>
</evidence>
<gene>
    <name evidence="1" type="ORF">SOASR030_11600</name>
</gene>
<comment type="caution">
    <text evidence="1">The sequence shown here is derived from an EMBL/GenBank/DDBJ whole genome shotgun (WGS) entry which is preliminary data.</text>
</comment>
<name>A0AAV5MYY1_9GAMM</name>
<evidence type="ECO:0000313" key="2">
    <source>
        <dbReference type="Proteomes" id="UP001058124"/>
    </source>
</evidence>
<dbReference type="EMBL" id="BRLH01000002">
    <property type="protein sequence ID" value="GKX55048.1"/>
    <property type="molecule type" value="Genomic_DNA"/>
</dbReference>